<dbReference type="InterPro" id="IPR031838">
    <property type="entry name" value="Dre2_N"/>
</dbReference>
<dbReference type="PANTHER" id="PTHR13273:SF14">
    <property type="entry name" value="ANAMORSIN"/>
    <property type="match status" value="1"/>
</dbReference>
<evidence type="ECO:0000313" key="13">
    <source>
        <dbReference type="EMBL" id="RFU27866.1"/>
    </source>
</evidence>
<evidence type="ECO:0000256" key="4">
    <source>
        <dbReference type="ARBA" id="ARBA00022485"/>
    </source>
</evidence>
<feature type="domain" description="Fe-S cluster assembly protein Dre2 N-terminal" evidence="12">
    <location>
        <begin position="7"/>
        <end position="136"/>
    </location>
</feature>
<keyword evidence="14" id="KW-1185">Reference proteome</keyword>
<gene>
    <name evidence="13" type="ORF">B7463_g8465</name>
</gene>
<dbReference type="InterPro" id="IPR046408">
    <property type="entry name" value="CIAPIN1"/>
</dbReference>
<dbReference type="InterPro" id="IPR007785">
    <property type="entry name" value="Anamorsin"/>
</dbReference>
<evidence type="ECO:0000259" key="11">
    <source>
        <dbReference type="Pfam" id="PF05093"/>
    </source>
</evidence>
<keyword evidence="5" id="KW-0963">Cytoplasm</keyword>
<evidence type="ECO:0000256" key="2">
    <source>
        <dbReference type="ARBA" id="ARBA00004496"/>
    </source>
</evidence>
<dbReference type="GO" id="GO:0046872">
    <property type="term" value="F:metal ion binding"/>
    <property type="evidence" value="ECO:0007669"/>
    <property type="project" value="UniProtKB-KW"/>
</dbReference>
<comment type="cofactor">
    <cofactor evidence="1">
        <name>[4Fe-4S] cluster</name>
        <dbReference type="ChEBI" id="CHEBI:49883"/>
    </cofactor>
</comment>
<evidence type="ECO:0000256" key="9">
    <source>
        <dbReference type="ARBA" id="ARBA00023014"/>
    </source>
</evidence>
<evidence type="ECO:0000259" key="12">
    <source>
        <dbReference type="Pfam" id="PF16803"/>
    </source>
</evidence>
<evidence type="ECO:0000256" key="3">
    <source>
        <dbReference type="ARBA" id="ARBA00008169"/>
    </source>
</evidence>
<evidence type="ECO:0000256" key="8">
    <source>
        <dbReference type="ARBA" id="ARBA00023004"/>
    </source>
</evidence>
<keyword evidence="8" id="KW-0408">Iron</keyword>
<dbReference type="GO" id="GO:0051539">
    <property type="term" value="F:4 iron, 4 sulfur cluster binding"/>
    <property type="evidence" value="ECO:0007669"/>
    <property type="project" value="UniProtKB-KW"/>
</dbReference>
<comment type="similarity">
    <text evidence="3">Belongs to the anamorsin family.</text>
</comment>
<dbReference type="AlphaFoldDB" id="A0A3E2H395"/>
<proteinExistence type="inferred from homology"/>
<dbReference type="EMBL" id="NCSJ02000186">
    <property type="protein sequence ID" value="RFU27866.1"/>
    <property type="molecule type" value="Genomic_DNA"/>
</dbReference>
<dbReference type="HAMAP" id="MF_03115">
    <property type="entry name" value="Anamorsin"/>
    <property type="match status" value="1"/>
</dbReference>
<feature type="domain" description="Anamorsin C-terminal" evidence="11">
    <location>
        <begin position="182"/>
        <end position="276"/>
    </location>
</feature>
<reference evidence="13 14" key="1">
    <citation type="submission" date="2018-05" db="EMBL/GenBank/DDBJ databases">
        <title>Draft genome sequence of Scytalidium lignicola DSM 105466, a ubiquitous saprotrophic fungus.</title>
        <authorList>
            <person name="Buettner E."/>
            <person name="Gebauer A.M."/>
            <person name="Hofrichter M."/>
            <person name="Liers C."/>
            <person name="Kellner H."/>
        </authorList>
    </citation>
    <scope>NUCLEOTIDE SEQUENCE [LARGE SCALE GENOMIC DNA]</scope>
    <source>
        <strain evidence="13 14">DSM 105466</strain>
    </source>
</reference>
<evidence type="ECO:0000313" key="14">
    <source>
        <dbReference type="Proteomes" id="UP000258309"/>
    </source>
</evidence>
<keyword evidence="10" id="KW-0496">Mitochondrion</keyword>
<organism evidence="13 14">
    <name type="scientific">Scytalidium lignicola</name>
    <name type="common">Hyphomycete</name>
    <dbReference type="NCBI Taxonomy" id="5539"/>
    <lineage>
        <taxon>Eukaryota</taxon>
        <taxon>Fungi</taxon>
        <taxon>Dikarya</taxon>
        <taxon>Ascomycota</taxon>
        <taxon>Pezizomycotina</taxon>
        <taxon>Leotiomycetes</taxon>
        <taxon>Leotiomycetes incertae sedis</taxon>
        <taxon>Scytalidium</taxon>
    </lineage>
</organism>
<dbReference type="PANTHER" id="PTHR13273">
    <property type="entry name" value="ANAMORSIN"/>
    <property type="match status" value="1"/>
</dbReference>
<comment type="caution">
    <text evidence="13">The sequence shown here is derived from an EMBL/GenBank/DDBJ whole genome shotgun (WGS) entry which is preliminary data.</text>
</comment>
<sequence>MLDDNTQRTLLLAPPSVAAKEDKLQDVFKTFDRRSTDLQMLDRLSAGLIVLPLNTYDFILVLTDLDVTLPSKSQQLLNRNAYSILVPSMKAGAKLQVQSGSLGITEMQEAILAGLVEKDGVFLKLHNNEKVAISLRKNIKKINTPTRMKTSIHNTDNVLDNEDDELIDEDTLLSEEDLKRPQPYCQPKLRRRRRACKDCTCGLAAQLEAEDKARQTKADTNLSVFKLQSDDLIELDFTVQGKTGSCGNCALGDAFRCTNCPYVGLPAFQPGQEVQILNDSVQL</sequence>
<dbReference type="OrthoDB" id="311633at2759"/>
<dbReference type="STRING" id="5539.A0A3E2H395"/>
<feature type="non-terminal residue" evidence="13">
    <location>
        <position position="283"/>
    </location>
</feature>
<keyword evidence="6" id="KW-0001">2Fe-2S</keyword>
<dbReference type="GO" id="GO:0016226">
    <property type="term" value="P:iron-sulfur cluster assembly"/>
    <property type="evidence" value="ECO:0007669"/>
    <property type="project" value="InterPro"/>
</dbReference>
<feature type="non-terminal residue" evidence="13">
    <location>
        <position position="1"/>
    </location>
</feature>
<dbReference type="GO" id="GO:0051537">
    <property type="term" value="F:2 iron, 2 sulfur cluster binding"/>
    <property type="evidence" value="ECO:0007669"/>
    <property type="project" value="UniProtKB-KW"/>
</dbReference>
<dbReference type="GO" id="GO:0005737">
    <property type="term" value="C:cytoplasm"/>
    <property type="evidence" value="ECO:0007669"/>
    <property type="project" value="UniProtKB-SubCell"/>
</dbReference>
<comment type="subcellular location">
    <subcellularLocation>
        <location evidence="2">Cytoplasm</location>
    </subcellularLocation>
</comment>
<keyword evidence="7" id="KW-0479">Metal-binding</keyword>
<protein>
    <submittedName>
        <fullName evidence="13">Uncharacterized protein</fullName>
    </submittedName>
</protein>
<dbReference type="Pfam" id="PF05093">
    <property type="entry name" value="CIAPIN1"/>
    <property type="match status" value="1"/>
</dbReference>
<evidence type="ECO:0000256" key="5">
    <source>
        <dbReference type="ARBA" id="ARBA00022490"/>
    </source>
</evidence>
<keyword evidence="9" id="KW-0411">Iron-sulfur</keyword>
<dbReference type="Proteomes" id="UP000258309">
    <property type="component" value="Unassembled WGS sequence"/>
</dbReference>
<dbReference type="Gene3D" id="3.40.50.11000">
    <property type="entry name" value="Fe-S cluster assembly protein Dre2, N-terminal domain"/>
    <property type="match status" value="1"/>
</dbReference>
<evidence type="ECO:0000256" key="6">
    <source>
        <dbReference type="ARBA" id="ARBA00022714"/>
    </source>
</evidence>
<dbReference type="Pfam" id="PF16803">
    <property type="entry name" value="DRE2_N"/>
    <property type="match status" value="1"/>
</dbReference>
<evidence type="ECO:0000256" key="10">
    <source>
        <dbReference type="ARBA" id="ARBA00023128"/>
    </source>
</evidence>
<keyword evidence="4" id="KW-0004">4Fe-4S</keyword>
<evidence type="ECO:0000256" key="1">
    <source>
        <dbReference type="ARBA" id="ARBA00001966"/>
    </source>
</evidence>
<accession>A0A3E2H395</accession>
<name>A0A3E2H395_SCYLI</name>
<dbReference type="OMA" id="DFVMPVT"/>
<evidence type="ECO:0000256" key="7">
    <source>
        <dbReference type="ARBA" id="ARBA00022723"/>
    </source>
</evidence>